<accession>A0A3N4M8W8</accession>
<dbReference type="InterPro" id="IPR011256">
    <property type="entry name" value="Reg_factor_effector_dom_sf"/>
</dbReference>
<keyword evidence="3" id="KW-1185">Reference proteome</keyword>
<proteinExistence type="predicted"/>
<protein>
    <recommendedName>
        <fullName evidence="1">GyrI-like small molecule binding domain-containing protein</fullName>
    </recommendedName>
</protein>
<comment type="caution">
    <text evidence="2">The sequence shown here is derived from an EMBL/GenBank/DDBJ whole genome shotgun (WGS) entry which is preliminary data.</text>
</comment>
<reference evidence="3" key="1">
    <citation type="submission" date="2018-11" db="EMBL/GenBank/DDBJ databases">
        <title>Chitinophaga lutea sp.nov., isolate from arsenic contaminated soil.</title>
        <authorList>
            <person name="Zong Y."/>
        </authorList>
    </citation>
    <scope>NUCLEOTIDE SEQUENCE [LARGE SCALE GENOMIC DNA]</scope>
    <source>
        <strain evidence="3">YLT18</strain>
    </source>
</reference>
<evidence type="ECO:0000313" key="2">
    <source>
        <dbReference type="EMBL" id="RPD40082.1"/>
    </source>
</evidence>
<dbReference type="Gene3D" id="3.20.80.10">
    <property type="entry name" value="Regulatory factor, effector binding domain"/>
    <property type="match status" value="1"/>
</dbReference>
<dbReference type="RefSeq" id="WP_120517456.1">
    <property type="nucleotide sequence ID" value="NZ_QXZY01000009.1"/>
</dbReference>
<dbReference type="InterPro" id="IPR029442">
    <property type="entry name" value="GyrI-like"/>
</dbReference>
<evidence type="ECO:0000259" key="1">
    <source>
        <dbReference type="Pfam" id="PF06445"/>
    </source>
</evidence>
<dbReference type="OrthoDB" id="4772335at2"/>
<organism evidence="2 3">
    <name type="scientific">Chitinophaga barathri</name>
    <dbReference type="NCBI Taxonomy" id="1647451"/>
    <lineage>
        <taxon>Bacteria</taxon>
        <taxon>Pseudomonadati</taxon>
        <taxon>Bacteroidota</taxon>
        <taxon>Chitinophagia</taxon>
        <taxon>Chitinophagales</taxon>
        <taxon>Chitinophagaceae</taxon>
        <taxon>Chitinophaga</taxon>
    </lineage>
</organism>
<dbReference type="Proteomes" id="UP000279089">
    <property type="component" value="Unassembled WGS sequence"/>
</dbReference>
<dbReference type="Pfam" id="PF06445">
    <property type="entry name" value="GyrI-like"/>
    <property type="match status" value="1"/>
</dbReference>
<dbReference type="SUPFAM" id="SSF55136">
    <property type="entry name" value="Probable bacterial effector-binding domain"/>
    <property type="match status" value="1"/>
</dbReference>
<feature type="domain" description="GyrI-like small molecule binding" evidence="1">
    <location>
        <begin position="20"/>
        <end position="194"/>
    </location>
</feature>
<name>A0A3N4M8W8_9BACT</name>
<gene>
    <name evidence="2" type="ORF">EG028_15615</name>
</gene>
<evidence type="ECO:0000313" key="3">
    <source>
        <dbReference type="Proteomes" id="UP000279089"/>
    </source>
</evidence>
<dbReference type="EMBL" id="RMBX01000008">
    <property type="protein sequence ID" value="RPD40082.1"/>
    <property type="molecule type" value="Genomic_DNA"/>
</dbReference>
<sequence length="202" mass="22750">MQKTDLSKEQKQYYRAKAAPELVTIAAGNYIVVEGAGDPDTSDFKAKIKALYATAYNVKKINKLQDKDFKVASLEGLWWTECGEPVGDRPKEEWHWKLQIQMPSFVTRNDFKQGAALAGNKNLPHLGELQWESQPAALAAQILHIGPYSEETPTLQKLDEYIQQHHLEVTGAHHEIYLSDPGKTAPGKLKTILRLDVKSLRD</sequence>
<dbReference type="AlphaFoldDB" id="A0A3N4M8W8"/>